<feature type="domain" description="Ricin B lectin" evidence="2">
    <location>
        <begin position="365"/>
        <end position="492"/>
    </location>
</feature>
<dbReference type="SUPFAM" id="SSF49899">
    <property type="entry name" value="Concanavalin A-like lectins/glucanases"/>
    <property type="match status" value="1"/>
</dbReference>
<dbReference type="InterPro" id="IPR015289">
    <property type="entry name" value="A-L-arabinofuranosidase_B_cat"/>
</dbReference>
<keyword evidence="1" id="KW-0732">Signal</keyword>
<proteinExistence type="predicted"/>
<comment type="caution">
    <text evidence="3">The sequence shown here is derived from an EMBL/GenBank/DDBJ whole genome shotgun (WGS) entry which is preliminary data.</text>
</comment>
<dbReference type="Gene3D" id="2.80.10.50">
    <property type="match status" value="1"/>
</dbReference>
<reference evidence="3 4" key="1">
    <citation type="submission" date="2023-11" db="EMBL/GenBank/DDBJ databases">
        <title>Lentzea sokolovensis, sp. nov., Lentzea kristufkii, sp. nov., and Lentzea miocenensis, sp. nov., rare actinobacteria from Sokolov Coal Basin, Miocene lacustrine sediment, Czech Republic.</title>
        <authorList>
            <person name="Lara A."/>
            <person name="Kotroba L."/>
            <person name="Nouioui I."/>
            <person name="Neumann-Schaal M."/>
            <person name="Mast Y."/>
            <person name="Chronakova A."/>
        </authorList>
    </citation>
    <scope>NUCLEOTIDE SEQUENCE [LARGE SCALE GENOMIC DNA]</scope>
    <source>
        <strain evidence="3 4">BCCO 10_0061</strain>
    </source>
</reference>
<dbReference type="InterPro" id="IPR013320">
    <property type="entry name" value="ConA-like_dom_sf"/>
</dbReference>
<gene>
    <name evidence="3" type="ORF">SK854_09740</name>
</gene>
<keyword evidence="4" id="KW-1185">Reference proteome</keyword>
<dbReference type="PANTHER" id="PTHR39447">
    <property type="entry name" value="ALPHA-L-ARABINOFURANOSIDASE B"/>
    <property type="match status" value="1"/>
</dbReference>
<dbReference type="RefSeq" id="WP_319974681.1">
    <property type="nucleotide sequence ID" value="NZ_JAXAVU010000004.1"/>
</dbReference>
<dbReference type="InterPro" id="IPR038964">
    <property type="entry name" value="ABFB"/>
</dbReference>
<dbReference type="EMBL" id="JAXAVU010000004">
    <property type="protein sequence ID" value="MDX8142395.1"/>
    <property type="molecule type" value="Genomic_DNA"/>
</dbReference>
<dbReference type="Gene3D" id="2.60.120.200">
    <property type="match status" value="1"/>
</dbReference>
<organism evidence="3 4">
    <name type="scientific">Lentzea sokolovensis</name>
    <dbReference type="NCBI Taxonomy" id="3095429"/>
    <lineage>
        <taxon>Bacteria</taxon>
        <taxon>Bacillati</taxon>
        <taxon>Actinomycetota</taxon>
        <taxon>Actinomycetes</taxon>
        <taxon>Pseudonocardiales</taxon>
        <taxon>Pseudonocardiaceae</taxon>
        <taxon>Lentzea</taxon>
    </lineage>
</organism>
<dbReference type="CDD" id="cd23418">
    <property type="entry name" value="beta-trefoil_Ricin_XLN-like"/>
    <property type="match status" value="1"/>
</dbReference>
<dbReference type="Proteomes" id="UP001285352">
    <property type="component" value="Unassembled WGS sequence"/>
</dbReference>
<evidence type="ECO:0000313" key="4">
    <source>
        <dbReference type="Proteomes" id="UP001285352"/>
    </source>
</evidence>
<dbReference type="InterPro" id="IPR035992">
    <property type="entry name" value="Ricin_B-like_lectins"/>
</dbReference>
<protein>
    <submittedName>
        <fullName evidence="3">Arabinofuranosidase catalytic domain-containing protein</fullName>
    </submittedName>
</protein>
<dbReference type="Pfam" id="PF09206">
    <property type="entry name" value="ArabFuran-catal"/>
    <property type="match status" value="1"/>
</dbReference>
<name>A0ABU4UT27_9PSEU</name>
<dbReference type="PANTHER" id="PTHR39447:SF2">
    <property type="entry name" value="ALPHA-L-ARABINOFURANOSIDASE B"/>
    <property type="match status" value="1"/>
</dbReference>
<evidence type="ECO:0000259" key="2">
    <source>
        <dbReference type="SMART" id="SM00458"/>
    </source>
</evidence>
<feature type="chain" id="PRO_5047180259" evidence="1">
    <location>
        <begin position="37"/>
        <end position="492"/>
    </location>
</feature>
<evidence type="ECO:0000313" key="3">
    <source>
        <dbReference type="EMBL" id="MDX8142395.1"/>
    </source>
</evidence>
<reference evidence="3 4" key="2">
    <citation type="submission" date="2023-11" db="EMBL/GenBank/DDBJ databases">
        <authorList>
            <person name="Lara A.C."/>
            <person name="Chronakova A."/>
        </authorList>
    </citation>
    <scope>NUCLEOTIDE SEQUENCE [LARGE SCALE GENOMIC DNA]</scope>
    <source>
        <strain evidence="3 4">BCCO 10_0061</strain>
    </source>
</reference>
<sequence>MTVKAQSKVRRRLAAALGMCLAAALAVAPDSAPASAAGTGPCDIYAAGGTPCVAAHSTVRALYGSYGGNLYQVRRSSDNTTRDIAVVAAGGTANAATQDTFCAGTSCVITVVYDQSGRGNDLWYQGSSVVPGSSQSRPATATSESLTVGGGKAYSLYINPGNSYWRDGHLTGVPTGSAPEGMYMVTSGTHVNGGCCFDYGNSETTRSADAAGAMDAINFSTQCWFGGCSGTGPWVQADLEWGLFSGGSQSWNPNQRAFPNRFVTAMLKNNGTSRFAIKGANAQSGGVTTLWDGSLPPGYSPMRKQGAIILGSGGDCCKPGGGANLSAGTFYEGAMVSGYPSDATENAVQANIIAAGYSSGGSGATGAVRSVAAGRCLDVNAGSTAAGTPLQIWDCNGGTNQTWTRTASGQLTVYSGDSTRCAAASGSQTGAAVVIAACDGGAGQRWQFNANGTVSSAQSGLCLDVNGAATANGTKTILWTCHGGGNQQWTTG</sequence>
<dbReference type="SUPFAM" id="SSF50370">
    <property type="entry name" value="Ricin B-like lectins"/>
    <property type="match status" value="1"/>
</dbReference>
<evidence type="ECO:0000256" key="1">
    <source>
        <dbReference type="SAM" id="SignalP"/>
    </source>
</evidence>
<feature type="signal peptide" evidence="1">
    <location>
        <begin position="1"/>
        <end position="36"/>
    </location>
</feature>
<dbReference type="SMART" id="SM00458">
    <property type="entry name" value="RICIN"/>
    <property type="match status" value="1"/>
</dbReference>
<accession>A0ABU4UT27</accession>
<dbReference type="Pfam" id="PF00652">
    <property type="entry name" value="Ricin_B_lectin"/>
    <property type="match status" value="1"/>
</dbReference>
<dbReference type="InterPro" id="IPR000772">
    <property type="entry name" value="Ricin_B_lectin"/>
</dbReference>
<dbReference type="PROSITE" id="PS50231">
    <property type="entry name" value="RICIN_B_LECTIN"/>
    <property type="match status" value="1"/>
</dbReference>